<name>A0A1I3JUJ7_9PSED</name>
<dbReference type="AlphaFoldDB" id="A0A1I3JUJ7"/>
<dbReference type="Proteomes" id="UP000243606">
    <property type="component" value="Unassembled WGS sequence"/>
</dbReference>
<dbReference type="PANTHER" id="PTHR43265:SF1">
    <property type="entry name" value="ESTERASE ESTD"/>
    <property type="match status" value="1"/>
</dbReference>
<dbReference type="InterPro" id="IPR053145">
    <property type="entry name" value="AB_hydrolase_Est10"/>
</dbReference>
<dbReference type="InterPro" id="IPR022742">
    <property type="entry name" value="Hydrolase_4"/>
</dbReference>
<feature type="signal peptide" evidence="1">
    <location>
        <begin position="1"/>
        <end position="44"/>
    </location>
</feature>
<evidence type="ECO:0000313" key="3">
    <source>
        <dbReference type="EMBL" id="SFI63949.1"/>
    </source>
</evidence>
<protein>
    <recommendedName>
        <fullName evidence="2">Serine aminopeptidase S33 domain-containing protein</fullName>
    </recommendedName>
</protein>
<dbReference type="STRING" id="425504.SAMN05216206_2617"/>
<dbReference type="GO" id="GO:0052689">
    <property type="term" value="F:carboxylic ester hydrolase activity"/>
    <property type="evidence" value="ECO:0007669"/>
    <property type="project" value="TreeGrafter"/>
</dbReference>
<gene>
    <name evidence="3" type="ORF">SAMN05216206_2617</name>
</gene>
<keyword evidence="1" id="KW-0732">Signal</keyword>
<feature type="domain" description="Serine aminopeptidase S33" evidence="2">
    <location>
        <begin position="104"/>
        <end position="310"/>
    </location>
</feature>
<proteinExistence type="predicted"/>
<accession>A0A1I3JUJ7</accession>
<reference evidence="4" key="1">
    <citation type="submission" date="2016-10" db="EMBL/GenBank/DDBJ databases">
        <authorList>
            <person name="Varghese N."/>
            <person name="Submissions S."/>
        </authorList>
    </citation>
    <scope>NUCLEOTIDE SEQUENCE [LARGE SCALE GENOMIC DNA]</scope>
    <source>
        <strain evidence="4">LMG 24016</strain>
    </source>
</reference>
<dbReference type="PANTHER" id="PTHR43265">
    <property type="entry name" value="ESTERASE ESTD"/>
    <property type="match status" value="1"/>
</dbReference>
<dbReference type="InterPro" id="IPR029058">
    <property type="entry name" value="AB_hydrolase_fold"/>
</dbReference>
<evidence type="ECO:0000256" key="1">
    <source>
        <dbReference type="SAM" id="SignalP"/>
    </source>
</evidence>
<dbReference type="SUPFAM" id="SSF53474">
    <property type="entry name" value="alpha/beta-Hydrolases"/>
    <property type="match status" value="1"/>
</dbReference>
<dbReference type="EMBL" id="FOQL01000003">
    <property type="protein sequence ID" value="SFI63949.1"/>
    <property type="molecule type" value="Genomic_DNA"/>
</dbReference>
<evidence type="ECO:0000313" key="4">
    <source>
        <dbReference type="Proteomes" id="UP000243606"/>
    </source>
</evidence>
<dbReference type="Gene3D" id="3.40.50.1820">
    <property type="entry name" value="alpha/beta hydrolase"/>
    <property type="match status" value="1"/>
</dbReference>
<organism evidence="3 4">
    <name type="scientific">Pseudomonas guineae</name>
    <dbReference type="NCBI Taxonomy" id="425504"/>
    <lineage>
        <taxon>Bacteria</taxon>
        <taxon>Pseudomonadati</taxon>
        <taxon>Pseudomonadota</taxon>
        <taxon>Gammaproteobacteria</taxon>
        <taxon>Pseudomonadales</taxon>
        <taxon>Pseudomonadaceae</taxon>
        <taxon>Pseudomonas</taxon>
    </lineage>
</organism>
<evidence type="ECO:0000259" key="2">
    <source>
        <dbReference type="Pfam" id="PF12146"/>
    </source>
</evidence>
<dbReference type="Pfam" id="PF12146">
    <property type="entry name" value="Hydrolase_4"/>
    <property type="match status" value="1"/>
</dbReference>
<feature type="chain" id="PRO_5017216098" description="Serine aminopeptidase S33 domain-containing protein" evidence="1">
    <location>
        <begin position="45"/>
        <end position="353"/>
    </location>
</feature>
<keyword evidence="4" id="KW-1185">Reference proteome</keyword>
<sequence length="353" mass="37729">MAFAQFILEPSARITVQRFPLWQLLSMLRALLLTLCLLPPLAQAAANSASHSSVQQALHLQTAEGMLYGTLLKPSVTTPVAVALLIAGSGPTDRDGNNPEGGQSDSLKRLAQSLAKQGIASLRYDKRGVAASRAATPDERDLSVESYVSDAVAWAQLLKANPAFDQLILIGHSEGALIASLAAEQARADALVAIAGSSRPIDQLLREQLAARLPPPLLEQSNQLLDRLLAGQLSPQVPKQLQVLFRPSVQPYLISLLQQNPGQAFARLQIPTLIVQGSHDIQVSVADAQALQAAKPDAELLIIPGMNHMLRISALDLPAQLASYDNPQLPLAHGLSEQIVRFILRSSKVPASS</sequence>